<protein>
    <recommendedName>
        <fullName evidence="3">N-acetyltransferase domain-containing protein</fullName>
    </recommendedName>
</protein>
<organism evidence="1 2">
    <name type="scientific">Futiania mangrovi</name>
    <dbReference type="NCBI Taxonomy" id="2959716"/>
    <lineage>
        <taxon>Bacteria</taxon>
        <taxon>Pseudomonadati</taxon>
        <taxon>Pseudomonadota</taxon>
        <taxon>Alphaproteobacteria</taxon>
        <taxon>Futianiales</taxon>
        <taxon>Futianiaceae</taxon>
        <taxon>Futiania</taxon>
    </lineage>
</organism>
<dbReference type="AlphaFoldDB" id="A0A9J6PHG3"/>
<sequence>MDTTEGALIQASIDGIVERLAELNLNLIIERDFAELRRFMESQGSFFVNPTFHPDIAHKGVVDAFWLRLEDQDGKVVASHADRVFETPDFMETHIRRAELWTGVPGPDPYMEGVAFDELPVTIGGVVSHSGSMWIDKDWRKKGIATFLSYLSRSIHMRNYGTTVHTGLILEGIWKTDVWGISYGYPRAVHCLKGYWPPIEKVVDLWMCWIDRAESLDAIRALPRHAQAPVPVPGLTDDGRWIGRGAHAASAELQWTRPSDAISTAVTDAPSADSGSAI</sequence>
<keyword evidence="2" id="KW-1185">Reference proteome</keyword>
<evidence type="ECO:0008006" key="3">
    <source>
        <dbReference type="Google" id="ProtNLM"/>
    </source>
</evidence>
<name>A0A9J6PHG3_9PROT</name>
<dbReference type="Proteomes" id="UP001055804">
    <property type="component" value="Unassembled WGS sequence"/>
</dbReference>
<evidence type="ECO:0000313" key="2">
    <source>
        <dbReference type="Proteomes" id="UP001055804"/>
    </source>
</evidence>
<evidence type="ECO:0000313" key="1">
    <source>
        <dbReference type="EMBL" id="MCP1337950.1"/>
    </source>
</evidence>
<gene>
    <name evidence="1" type="ORF">NJQ99_16130</name>
</gene>
<reference evidence="1" key="1">
    <citation type="submission" date="2022-06" db="EMBL/GenBank/DDBJ databases">
        <title>Isolation and Genomics of Futiania mangrovii gen. nov., sp. nov., a Rare and Metabolically-versatile member in the Class Alphaproteobacteria.</title>
        <authorList>
            <person name="Liu L."/>
            <person name="Huang W.-C."/>
            <person name="Pan J."/>
            <person name="Li J."/>
            <person name="Huang Y."/>
            <person name="Du H."/>
            <person name="Liu Y."/>
            <person name="Li M."/>
        </authorList>
    </citation>
    <scope>NUCLEOTIDE SEQUENCE</scope>
    <source>
        <strain evidence="1">FT118</strain>
    </source>
</reference>
<dbReference type="EMBL" id="JAMZFT010000004">
    <property type="protein sequence ID" value="MCP1337950.1"/>
    <property type="molecule type" value="Genomic_DNA"/>
</dbReference>
<comment type="caution">
    <text evidence="1">The sequence shown here is derived from an EMBL/GenBank/DDBJ whole genome shotgun (WGS) entry which is preliminary data.</text>
</comment>
<proteinExistence type="predicted"/>
<accession>A0A9J6PHG3</accession>
<dbReference type="RefSeq" id="WP_269333910.1">
    <property type="nucleotide sequence ID" value="NZ_JAMZFT010000004.1"/>
</dbReference>